<keyword evidence="2" id="KW-0813">Transport</keyword>
<accession>A0A9X7J363</accession>
<evidence type="ECO:0000256" key="1">
    <source>
        <dbReference type="ARBA" id="ARBA00006422"/>
    </source>
</evidence>
<keyword evidence="4 12" id="KW-0001">2Fe-2S</keyword>
<dbReference type="InterPro" id="IPR019480">
    <property type="entry name" value="Dihydroorotate_DH_Fe-S-bd"/>
</dbReference>
<comment type="caution">
    <text evidence="14">The sequence shown here is derived from an EMBL/GenBank/DDBJ whole genome shotgun (WGS) entry which is preliminary data.</text>
</comment>
<feature type="binding site" evidence="12">
    <location>
        <position position="228"/>
    </location>
    <ligand>
        <name>[2Fe-2S] cluster</name>
        <dbReference type="ChEBI" id="CHEBI:190135"/>
    </ligand>
</feature>
<keyword evidence="9 12" id="KW-0411">Iron-sulfur</keyword>
<dbReference type="Gene3D" id="2.10.240.10">
    <property type="entry name" value="Dihydroorotate dehydrogenase, electron transfer subunit"/>
    <property type="match status" value="1"/>
</dbReference>
<keyword evidence="3 11" id="KW-0285">Flavoprotein</keyword>
<dbReference type="InterPro" id="IPR039261">
    <property type="entry name" value="FNR_nucleotide-bd"/>
</dbReference>
<dbReference type="PROSITE" id="PS51384">
    <property type="entry name" value="FAD_FR"/>
    <property type="match status" value="1"/>
</dbReference>
<dbReference type="Gene3D" id="2.40.30.10">
    <property type="entry name" value="Translation factors"/>
    <property type="match status" value="1"/>
</dbReference>
<dbReference type="Proteomes" id="UP000239430">
    <property type="component" value="Unassembled WGS sequence"/>
</dbReference>
<dbReference type="GO" id="GO:0006221">
    <property type="term" value="P:pyrimidine nucleotide biosynthetic process"/>
    <property type="evidence" value="ECO:0007669"/>
    <property type="project" value="InterPro"/>
</dbReference>
<keyword evidence="6 11" id="KW-0274">FAD</keyword>
<dbReference type="AlphaFoldDB" id="A0A9X7J363"/>
<evidence type="ECO:0000313" key="15">
    <source>
        <dbReference type="Proteomes" id="UP000239430"/>
    </source>
</evidence>
<feature type="binding site" evidence="12">
    <location>
        <position position="223"/>
    </location>
    <ligand>
        <name>[2Fe-2S] cluster</name>
        <dbReference type="ChEBI" id="CHEBI:190135"/>
    </ligand>
</feature>
<dbReference type="InterPro" id="IPR050353">
    <property type="entry name" value="PyrK_electron_transfer"/>
</dbReference>
<dbReference type="EMBL" id="PVXL01000040">
    <property type="protein sequence ID" value="PRR73458.1"/>
    <property type="molecule type" value="Genomic_DNA"/>
</dbReference>
<comment type="similarity">
    <text evidence="1">Belongs to the PyrK family.</text>
</comment>
<feature type="domain" description="FAD-binding FR-type" evidence="13">
    <location>
        <begin position="1"/>
        <end position="100"/>
    </location>
</feature>
<comment type="cofactor">
    <cofactor evidence="11">
        <name>FAD</name>
        <dbReference type="ChEBI" id="CHEBI:57692"/>
    </cofactor>
    <text evidence="11">Binds 1 FAD per subunit.</text>
</comment>
<evidence type="ECO:0000313" key="14">
    <source>
        <dbReference type="EMBL" id="PRR73458.1"/>
    </source>
</evidence>
<sequence>MYVKGKIIEQRKVAPEYNILIIEQAEIARKARPGQFIMLQAWERRDIVVPRPFSLYRIVPEKGQLHILYKIRGKATLEISRRLPGEEVNLIGPLGNGAVLPESGNIALLGRGIGAAPLMAIAETASNRGLEVYTFLSAGNRELLLGLGEFNCYSSKVILSTDDGEENEGRLLTVLLEELIAREGLKIKTVFTCGSKRLAKGLLPMESRYNFTAYVLLEEVMACGIGSCKGCVCKVKDASTPEGYTYKRVCKDGPVFLVNEVIW</sequence>
<gene>
    <name evidence="14" type="primary">pyrK_1</name>
    <name evidence="14" type="ORF">MOST_13060</name>
</gene>
<dbReference type="InterPro" id="IPR017938">
    <property type="entry name" value="Riboflavin_synthase-like_b-brl"/>
</dbReference>
<comment type="cofactor">
    <cofactor evidence="12">
        <name>[2Fe-2S] cluster</name>
        <dbReference type="ChEBI" id="CHEBI:190135"/>
    </cofactor>
    <text evidence="12">Binds 1 [2Fe-2S] cluster per subunit.</text>
</comment>
<evidence type="ECO:0000256" key="7">
    <source>
        <dbReference type="ARBA" id="ARBA00022982"/>
    </source>
</evidence>
<keyword evidence="5 12" id="KW-0479">Metal-binding</keyword>
<evidence type="ECO:0000259" key="13">
    <source>
        <dbReference type="PROSITE" id="PS51384"/>
    </source>
</evidence>
<keyword evidence="15" id="KW-1185">Reference proteome</keyword>
<evidence type="ECO:0000256" key="5">
    <source>
        <dbReference type="ARBA" id="ARBA00022723"/>
    </source>
</evidence>
<dbReference type="SUPFAM" id="SSF52343">
    <property type="entry name" value="Ferredoxin reductase-like, C-terminal NADP-linked domain"/>
    <property type="match status" value="1"/>
</dbReference>
<protein>
    <submittedName>
        <fullName evidence="14">Dihydroorotate dehydrogenase B, electron transfer subunit</fullName>
    </submittedName>
</protein>
<dbReference type="GO" id="GO:0051537">
    <property type="term" value="F:2 iron, 2 sulfur cluster binding"/>
    <property type="evidence" value="ECO:0007669"/>
    <property type="project" value="UniProtKB-KW"/>
</dbReference>
<feature type="binding site" evidence="11">
    <location>
        <begin position="51"/>
        <end position="54"/>
    </location>
    <ligand>
        <name>FAD</name>
        <dbReference type="ChEBI" id="CHEBI:57692"/>
    </ligand>
</feature>
<organism evidence="14 15">
    <name type="scientific">Neomoorella stamsii</name>
    <dbReference type="NCBI Taxonomy" id="1266720"/>
    <lineage>
        <taxon>Bacteria</taxon>
        <taxon>Bacillati</taxon>
        <taxon>Bacillota</taxon>
        <taxon>Clostridia</taxon>
        <taxon>Neomoorellales</taxon>
        <taxon>Neomoorellaceae</taxon>
        <taxon>Neomoorella</taxon>
    </lineage>
</organism>
<reference evidence="14 15" key="1">
    <citation type="submission" date="2018-03" db="EMBL/GenBank/DDBJ databases">
        <title>Genome sequence of Moorella stamsii DSM 26217.</title>
        <authorList>
            <person name="Poehlein A."/>
            <person name="Daniel R."/>
        </authorList>
    </citation>
    <scope>NUCLEOTIDE SEQUENCE [LARGE SCALE GENOMIC DNA]</scope>
    <source>
        <strain evidence="15">DSM 26217</strain>
    </source>
</reference>
<evidence type="ECO:0000256" key="2">
    <source>
        <dbReference type="ARBA" id="ARBA00022448"/>
    </source>
</evidence>
<evidence type="ECO:0000256" key="10">
    <source>
        <dbReference type="ARBA" id="ARBA00034078"/>
    </source>
</evidence>
<evidence type="ECO:0000256" key="9">
    <source>
        <dbReference type="ARBA" id="ARBA00023014"/>
    </source>
</evidence>
<dbReference type="Pfam" id="PF10418">
    <property type="entry name" value="DHODB_Fe-S_bind"/>
    <property type="match status" value="1"/>
</dbReference>
<dbReference type="PIRSF" id="PIRSF006816">
    <property type="entry name" value="Cyc3_hyd_g"/>
    <property type="match status" value="1"/>
</dbReference>
<dbReference type="RefSeq" id="WP_054938089.1">
    <property type="nucleotide sequence ID" value="NZ_PVXL01000040.1"/>
</dbReference>
<evidence type="ECO:0000256" key="6">
    <source>
        <dbReference type="ARBA" id="ARBA00022827"/>
    </source>
</evidence>
<evidence type="ECO:0000256" key="4">
    <source>
        <dbReference type="ARBA" id="ARBA00022714"/>
    </source>
</evidence>
<name>A0A9X7J363_9FIRM</name>
<dbReference type="GO" id="GO:0046872">
    <property type="term" value="F:metal ion binding"/>
    <property type="evidence" value="ECO:0007669"/>
    <property type="project" value="UniProtKB-KW"/>
</dbReference>
<comment type="cofactor">
    <cofactor evidence="10">
        <name>[2Fe-2S] cluster</name>
        <dbReference type="ChEBI" id="CHEBI:190135"/>
    </cofactor>
</comment>
<dbReference type="PANTHER" id="PTHR43513">
    <property type="entry name" value="DIHYDROOROTATE DEHYDROGENASE B (NAD(+)), ELECTRON TRANSFER SUBUNIT"/>
    <property type="match status" value="1"/>
</dbReference>
<dbReference type="GO" id="GO:0050660">
    <property type="term" value="F:flavin adenine dinucleotide binding"/>
    <property type="evidence" value="ECO:0007669"/>
    <property type="project" value="InterPro"/>
</dbReference>
<dbReference type="InterPro" id="IPR037117">
    <property type="entry name" value="Dihydroorotate_DH_ele_sf"/>
</dbReference>
<dbReference type="GO" id="GO:0016491">
    <property type="term" value="F:oxidoreductase activity"/>
    <property type="evidence" value="ECO:0007669"/>
    <property type="project" value="InterPro"/>
</dbReference>
<proteinExistence type="inferred from homology"/>
<dbReference type="PANTHER" id="PTHR43513:SF3">
    <property type="entry name" value="DIHYDROOROTATE DEHYDROGENASE B (NAD(+)), ELECTRON TRANSFER SUBUNIT-RELATED"/>
    <property type="match status" value="1"/>
</dbReference>
<dbReference type="Gene3D" id="3.40.50.80">
    <property type="entry name" value="Nucleotide-binding domain of ferredoxin-NADP reductase (FNR) module"/>
    <property type="match status" value="1"/>
</dbReference>
<evidence type="ECO:0000256" key="3">
    <source>
        <dbReference type="ARBA" id="ARBA00022630"/>
    </source>
</evidence>
<dbReference type="InterPro" id="IPR012165">
    <property type="entry name" value="Cyt_c3_hydrogenase_gsu"/>
</dbReference>
<feature type="binding site" evidence="12">
    <location>
        <position position="231"/>
    </location>
    <ligand>
        <name>[2Fe-2S] cluster</name>
        <dbReference type="ChEBI" id="CHEBI:190135"/>
    </ligand>
</feature>
<keyword evidence="7" id="KW-0249">Electron transport</keyword>
<dbReference type="InterPro" id="IPR017927">
    <property type="entry name" value="FAD-bd_FR_type"/>
</dbReference>
<evidence type="ECO:0000256" key="8">
    <source>
        <dbReference type="ARBA" id="ARBA00023004"/>
    </source>
</evidence>
<dbReference type="CDD" id="cd06218">
    <property type="entry name" value="DHOD_e_trans"/>
    <property type="match status" value="1"/>
</dbReference>
<dbReference type="SUPFAM" id="SSF63380">
    <property type="entry name" value="Riboflavin synthase domain-like"/>
    <property type="match status" value="1"/>
</dbReference>
<keyword evidence="8 12" id="KW-0408">Iron</keyword>
<feature type="binding site" evidence="12">
    <location>
        <position position="250"/>
    </location>
    <ligand>
        <name>[2Fe-2S] cluster</name>
        <dbReference type="ChEBI" id="CHEBI:190135"/>
    </ligand>
</feature>
<evidence type="ECO:0000256" key="12">
    <source>
        <dbReference type="PIRSR" id="PIRSR006816-2"/>
    </source>
</evidence>
<evidence type="ECO:0000256" key="11">
    <source>
        <dbReference type="PIRSR" id="PIRSR006816-1"/>
    </source>
</evidence>